<keyword evidence="1" id="KW-0812">Transmembrane</keyword>
<gene>
    <name evidence="2" type="ORF">GCM10009740_12420</name>
</gene>
<name>A0ABP5FDE5_9MICO</name>
<dbReference type="EMBL" id="BAAANB010000003">
    <property type="protein sequence ID" value="GAA2024391.1"/>
    <property type="molecule type" value="Genomic_DNA"/>
</dbReference>
<protein>
    <recommendedName>
        <fullName evidence="4">N-acetyltransferase domain-containing protein</fullName>
    </recommendedName>
</protein>
<comment type="caution">
    <text evidence="2">The sequence shown here is derived from an EMBL/GenBank/DDBJ whole genome shotgun (WGS) entry which is preliminary data.</text>
</comment>
<feature type="transmembrane region" description="Helical" evidence="1">
    <location>
        <begin position="29"/>
        <end position="47"/>
    </location>
</feature>
<feature type="transmembrane region" description="Helical" evidence="1">
    <location>
        <begin position="54"/>
        <end position="71"/>
    </location>
</feature>
<keyword evidence="1" id="KW-1133">Transmembrane helix</keyword>
<keyword evidence="3" id="KW-1185">Reference proteome</keyword>
<sequence>MEVVAAAATTSIRPAGPRPSARVAVMGSWWLEAIGWAGSAVLVWSLLQTQLHRLRLFNLLGCVVLVAYNAVIHVWPMVGLNVVLAGINVFHLVRMAREKHDAGAYEVLEVAGDDTYLRHVLRVHESDIRRYNPQFVHDPFAGALSYLVLRGDETVGVVLMRDLGHGTAQLLLDWVTPRHRDLTPGEFIFGPAGPFRSRGFRRVLTPPAMVEPYYEKLGFRRSGDAYVL</sequence>
<reference evidence="3" key="1">
    <citation type="journal article" date="2019" name="Int. J. Syst. Evol. Microbiol.">
        <title>The Global Catalogue of Microorganisms (GCM) 10K type strain sequencing project: providing services to taxonomists for standard genome sequencing and annotation.</title>
        <authorList>
            <consortium name="The Broad Institute Genomics Platform"/>
            <consortium name="The Broad Institute Genome Sequencing Center for Infectious Disease"/>
            <person name="Wu L."/>
            <person name="Ma J."/>
        </authorList>
    </citation>
    <scope>NUCLEOTIDE SEQUENCE [LARGE SCALE GENOMIC DNA]</scope>
    <source>
        <strain evidence="3">JCM 14283</strain>
    </source>
</reference>
<organism evidence="2 3">
    <name type="scientific">Terrabacter terrae</name>
    <dbReference type="NCBI Taxonomy" id="318434"/>
    <lineage>
        <taxon>Bacteria</taxon>
        <taxon>Bacillati</taxon>
        <taxon>Actinomycetota</taxon>
        <taxon>Actinomycetes</taxon>
        <taxon>Micrococcales</taxon>
        <taxon>Intrasporangiaceae</taxon>
        <taxon>Terrabacter</taxon>
    </lineage>
</organism>
<proteinExistence type="predicted"/>
<dbReference type="Proteomes" id="UP001501285">
    <property type="component" value="Unassembled WGS sequence"/>
</dbReference>
<evidence type="ECO:0000256" key="1">
    <source>
        <dbReference type="SAM" id="Phobius"/>
    </source>
</evidence>
<evidence type="ECO:0000313" key="3">
    <source>
        <dbReference type="Proteomes" id="UP001501285"/>
    </source>
</evidence>
<accession>A0ABP5FDE5</accession>
<evidence type="ECO:0008006" key="4">
    <source>
        <dbReference type="Google" id="ProtNLM"/>
    </source>
</evidence>
<keyword evidence="1" id="KW-0472">Membrane</keyword>
<evidence type="ECO:0000313" key="2">
    <source>
        <dbReference type="EMBL" id="GAA2024391.1"/>
    </source>
</evidence>